<dbReference type="Bgee" id="ENSLOCG00000004117">
    <property type="expression patterns" value="Expressed in muscle tissue and 6 other cell types or tissues"/>
</dbReference>
<feature type="region of interest" description="Disordered" evidence="1">
    <location>
        <begin position="892"/>
        <end position="1102"/>
    </location>
</feature>
<keyword evidence="4" id="KW-1185">Reference proteome</keyword>
<dbReference type="Pfam" id="PF15232">
    <property type="entry name" value="DUF4585"/>
    <property type="match status" value="1"/>
</dbReference>
<feature type="compositionally biased region" description="Polar residues" evidence="1">
    <location>
        <begin position="712"/>
        <end position="725"/>
    </location>
</feature>
<name>W5M963_LEPOC</name>
<feature type="compositionally biased region" description="Basic and acidic residues" evidence="1">
    <location>
        <begin position="759"/>
        <end position="781"/>
    </location>
</feature>
<dbReference type="PANTHER" id="PTHR33775:SF2">
    <property type="entry name" value="CARDIAC-ENRICHED FHL2-INTERACTING PROTEIN"/>
    <property type="match status" value="1"/>
</dbReference>
<feature type="compositionally biased region" description="Basic and acidic residues" evidence="1">
    <location>
        <begin position="652"/>
        <end position="664"/>
    </location>
</feature>
<feature type="region of interest" description="Disordered" evidence="1">
    <location>
        <begin position="220"/>
        <end position="271"/>
    </location>
</feature>
<organism evidence="3 4">
    <name type="scientific">Lepisosteus oculatus</name>
    <name type="common">Spotted gar</name>
    <dbReference type="NCBI Taxonomy" id="7918"/>
    <lineage>
        <taxon>Eukaryota</taxon>
        <taxon>Metazoa</taxon>
        <taxon>Chordata</taxon>
        <taxon>Craniata</taxon>
        <taxon>Vertebrata</taxon>
        <taxon>Euteleostomi</taxon>
        <taxon>Actinopterygii</taxon>
        <taxon>Neopterygii</taxon>
        <taxon>Holostei</taxon>
        <taxon>Semionotiformes</taxon>
        <taxon>Lepisosteidae</taxon>
        <taxon>Lepisosteus</taxon>
    </lineage>
</organism>
<dbReference type="STRING" id="7918.ENSLOCP00000004922"/>
<dbReference type="OMA" id="HYSPPFN"/>
<sequence>SMQGHYKYTDGFSDSSSVGSFMDETDREVSSLTDRAFRSLCIGDEAIYNDADFSSPPAGLHRTFIEDNQSQELLKESAQERYALAVKRYTDSEKTSEVAATFQQSVSEKTKQEQVCKNDAVLHLSNGSIGTAWPQRKNASKVSSLIKAFDIVENATDNSMNADSKQSTACTANNNYNYRENSCESWDKSALLSIQRELSEFSDAYQQNFISSTKSAAGDNWKKAGQFPPPRNHFHSSEVRAAQQSSDRGATVPSTKHSKTKSSRSSKGKKLSLRNSFLHSEYSPFQSWKDYKRYPFDTEEVADLLSSDEIPRWYDSPLYKELTAAHRTQTPQTGDRKTHRRHTDDMIPAEVPGSTVLQKALSVEKRCESEMGANCAPWRKHRNLITNKPPLHRPCTVSPQGEKSRHREEGLCPPGKVPPGHQRAQTLVAEQTAHAASPPFNISKLLTPVIHARQETETSEILQCALSPPVIDLKTLAEPEVRPVPEHKFRDSYKAMASSLLFNLKDNRKRVKSKYSPTTFKSQEVHDRNKQPSKQEMLLLHGVGTAGHLKARDIPSVTSPVLQTINMQSADRKYYADACISDDYLTLSSPHTVKEAANYKCFSAAAQESAVSTDQPAESQRSRFSDSQVVLSPRSHEITSRKRPDYPSLKLYRKENTKEEEVKEQVATVKRPLQSTATRDKDNAGKPVQSLINKKPEAPNFSLQDNGIKPNPTFSLKTSNVNPKTKSPKEPQLLADQNLQTIHDEDVKVEFASWNLSVSKEKKEETEDKAEEGKKEVDKSEVQYYALSNHEGESERKARPESSPQRRERTPPKEETEISPRGLEEGGWVHCLIDYAKAYTPVPISNAPSPSLTKLNMFKIKDNTFRTSPVIKAVKPPLHKTFPEELQLTAPRERVSNPEKIEEQGVAHSPEVQSEAPGVNEIPVLDEVPVPEPPQNENEVPCLGEDPGAGKAESPLGSNSAPKEDESQAVVNAVSEDVESCVASSTGAEEKAASAANVEETEGSKDVSERSDSVCSASENKPLGKPPAVPPKTEKALRRAKKLTNRRRKVDTKPKADSNAVTDKKPIRAVSSTPSSPACLLSSPLPGNPVSSASPAQPEPSYVPPAANVVTLKGAQSLQPFPLTQRKLLQDPESGQYFVVDMPVQVKTKTFFDPETGKYVQLSIRSTEGGLSHASSVEVLNTPSYVLYPGFLPLPVTTLPTLRSSSQMSAPAALMDDPEKLRLSEAWAQEVLKQKYNRENQPYIEPACESLSQVADDSAYSEGKTSVSPRNLDIISMSELEDFAVESVS</sequence>
<dbReference type="Ensembl" id="ENSLOCT00000004930.1">
    <property type="protein sequence ID" value="ENSLOCP00000004922.1"/>
    <property type="gene ID" value="ENSLOCG00000004117.1"/>
</dbReference>
<evidence type="ECO:0000259" key="2">
    <source>
        <dbReference type="Pfam" id="PF15232"/>
    </source>
</evidence>
<evidence type="ECO:0000313" key="4">
    <source>
        <dbReference type="Proteomes" id="UP000018468"/>
    </source>
</evidence>
<protein>
    <submittedName>
        <fullName evidence="3">Chromosome 10 open reading frame 71</fullName>
    </submittedName>
</protein>
<dbReference type="InParanoid" id="W5M963"/>
<dbReference type="InterPro" id="IPR027838">
    <property type="entry name" value="DUF4585"/>
</dbReference>
<dbReference type="EMBL" id="AHAT01025220">
    <property type="status" value="NOT_ANNOTATED_CDS"/>
    <property type="molecule type" value="Genomic_DNA"/>
</dbReference>
<feature type="compositionally biased region" description="Basic and acidic residues" evidence="1">
    <location>
        <begin position="1002"/>
        <end position="1012"/>
    </location>
</feature>
<dbReference type="InterPro" id="IPR052303">
    <property type="entry name" value="CEFIP"/>
</dbReference>
<evidence type="ECO:0000313" key="3">
    <source>
        <dbReference type="Ensembl" id="ENSLOCP00000004922.1"/>
    </source>
</evidence>
<feature type="region of interest" description="Disordered" evidence="1">
    <location>
        <begin position="759"/>
        <end position="822"/>
    </location>
</feature>
<feature type="compositionally biased region" description="Basic and acidic residues" evidence="1">
    <location>
        <begin position="1051"/>
        <end position="1066"/>
    </location>
</feature>
<feature type="compositionally biased region" description="Basic residues" evidence="1">
    <location>
        <begin position="256"/>
        <end position="271"/>
    </location>
</feature>
<reference evidence="3" key="2">
    <citation type="submission" date="2025-08" db="UniProtKB">
        <authorList>
            <consortium name="Ensembl"/>
        </authorList>
    </citation>
    <scope>IDENTIFICATION</scope>
</reference>
<dbReference type="eggNOG" id="ENOG502QVE3">
    <property type="taxonomic scope" value="Eukaryota"/>
</dbReference>
<dbReference type="GO" id="GO:0070886">
    <property type="term" value="P:positive regulation of calcineurin-NFAT signaling cascade"/>
    <property type="evidence" value="ECO:0000318"/>
    <property type="project" value="GO_Central"/>
</dbReference>
<feature type="domain" description="DUF4585" evidence="2">
    <location>
        <begin position="1120"/>
        <end position="1193"/>
    </location>
</feature>
<dbReference type="Proteomes" id="UP000018468">
    <property type="component" value="Linkage group LG5"/>
</dbReference>
<feature type="region of interest" description="Disordered" evidence="1">
    <location>
        <begin position="612"/>
        <end position="732"/>
    </location>
</feature>
<reference evidence="4" key="1">
    <citation type="submission" date="2011-12" db="EMBL/GenBank/DDBJ databases">
        <title>The Draft Genome of Lepisosteus oculatus.</title>
        <authorList>
            <consortium name="The Broad Institute Genome Assembly &amp; Analysis Group"/>
            <consortium name="Computational R&amp;D Group"/>
            <consortium name="and Sequencing Platform"/>
            <person name="Di Palma F."/>
            <person name="Alfoldi J."/>
            <person name="Johnson J."/>
            <person name="Berlin A."/>
            <person name="Gnerre S."/>
            <person name="Jaffe D."/>
            <person name="MacCallum I."/>
            <person name="Young S."/>
            <person name="Walker B.J."/>
            <person name="Lander E.S."/>
            <person name="Lindblad-Toh K."/>
        </authorList>
    </citation>
    <scope>NUCLEOTIDE SEQUENCE [LARGE SCALE GENOMIC DNA]</scope>
</reference>
<evidence type="ECO:0000256" key="1">
    <source>
        <dbReference type="SAM" id="MobiDB-lite"/>
    </source>
</evidence>
<feature type="region of interest" description="Disordered" evidence="1">
    <location>
        <begin position="387"/>
        <end position="418"/>
    </location>
</feature>
<dbReference type="HOGENOM" id="CLU_264065_0_0_1"/>
<feature type="compositionally biased region" description="Basic and acidic residues" evidence="1">
    <location>
        <begin position="634"/>
        <end position="645"/>
    </location>
</feature>
<feature type="compositionally biased region" description="Basic and acidic residues" evidence="1">
    <location>
        <begin position="790"/>
        <end position="822"/>
    </location>
</feature>
<proteinExistence type="predicted"/>
<dbReference type="PANTHER" id="PTHR33775">
    <property type="entry name" value="CARDIAC-ENRICHED FHL2-INTERACTING PROTEIN-RELATED"/>
    <property type="match status" value="1"/>
</dbReference>
<feature type="compositionally biased region" description="Low complexity" evidence="1">
    <location>
        <begin position="1071"/>
        <end position="1085"/>
    </location>
</feature>
<reference evidence="3" key="3">
    <citation type="submission" date="2025-09" db="UniProtKB">
        <authorList>
            <consortium name="Ensembl"/>
        </authorList>
    </citation>
    <scope>IDENTIFICATION</scope>
</reference>
<feature type="compositionally biased region" description="Basic and acidic residues" evidence="1">
    <location>
        <begin position="892"/>
        <end position="905"/>
    </location>
</feature>
<feature type="compositionally biased region" description="Basic residues" evidence="1">
    <location>
        <begin position="1038"/>
        <end position="1050"/>
    </location>
</feature>
<dbReference type="GeneTree" id="ENSGT00730000111333"/>
<accession>W5M963</accession>
<dbReference type="GO" id="GO:0030018">
    <property type="term" value="C:Z disc"/>
    <property type="evidence" value="ECO:0000318"/>
    <property type="project" value="GO_Central"/>
</dbReference>